<keyword evidence="2" id="KW-1185">Reference proteome</keyword>
<name>A0AAV2YSQ4_9STRA</name>
<dbReference type="Proteomes" id="UP001146120">
    <property type="component" value="Unassembled WGS sequence"/>
</dbReference>
<reference evidence="1" key="1">
    <citation type="submission" date="2022-11" db="EMBL/GenBank/DDBJ databases">
        <authorList>
            <person name="Morgan W.R."/>
            <person name="Tartar A."/>
        </authorList>
    </citation>
    <scope>NUCLEOTIDE SEQUENCE</scope>
    <source>
        <strain evidence="1">ARSEF 373</strain>
    </source>
</reference>
<reference evidence="1" key="2">
    <citation type="journal article" date="2023" name="Microbiol Resour">
        <title>Decontamination and Annotation of the Draft Genome Sequence of the Oomycete Lagenidium giganteum ARSEF 373.</title>
        <authorList>
            <person name="Morgan W.R."/>
            <person name="Tartar A."/>
        </authorList>
    </citation>
    <scope>NUCLEOTIDE SEQUENCE</scope>
    <source>
        <strain evidence="1">ARSEF 373</strain>
    </source>
</reference>
<protein>
    <submittedName>
        <fullName evidence="1">Uncharacterized protein</fullName>
    </submittedName>
</protein>
<evidence type="ECO:0000313" key="1">
    <source>
        <dbReference type="EMBL" id="DAZ96399.1"/>
    </source>
</evidence>
<organism evidence="1 2">
    <name type="scientific">Lagenidium giganteum</name>
    <dbReference type="NCBI Taxonomy" id="4803"/>
    <lineage>
        <taxon>Eukaryota</taxon>
        <taxon>Sar</taxon>
        <taxon>Stramenopiles</taxon>
        <taxon>Oomycota</taxon>
        <taxon>Peronosporomycetes</taxon>
        <taxon>Pythiales</taxon>
        <taxon>Pythiaceae</taxon>
    </lineage>
</organism>
<comment type="caution">
    <text evidence="1">The sequence shown here is derived from an EMBL/GenBank/DDBJ whole genome shotgun (WGS) entry which is preliminary data.</text>
</comment>
<accession>A0AAV2YSQ4</accession>
<sequence>MNPQNVSTINEELISSTHGVCKLSIYENTRMSGENVHRGKLENYVAAESSDLCSDATDSMYAKSLMSLLSTSGSSRL</sequence>
<proteinExistence type="predicted"/>
<evidence type="ECO:0000313" key="2">
    <source>
        <dbReference type="Proteomes" id="UP001146120"/>
    </source>
</evidence>
<dbReference type="AlphaFoldDB" id="A0AAV2YSQ4"/>
<gene>
    <name evidence="1" type="ORF">N0F65_012480</name>
</gene>
<dbReference type="EMBL" id="DAKRPA010000168">
    <property type="protein sequence ID" value="DAZ96399.1"/>
    <property type="molecule type" value="Genomic_DNA"/>
</dbReference>